<dbReference type="PANTHER" id="PTHR47926">
    <property type="entry name" value="PENTATRICOPEPTIDE REPEAT-CONTAINING PROTEIN"/>
    <property type="match status" value="1"/>
</dbReference>
<dbReference type="FunFam" id="1.25.40.10:FF:000158">
    <property type="entry name" value="pentatricopeptide repeat-containing protein At2g33680"/>
    <property type="match status" value="1"/>
</dbReference>
<dbReference type="eggNOG" id="KOG4197">
    <property type="taxonomic scope" value="Eukaryota"/>
</dbReference>
<gene>
    <name evidence="3" type="ORF">SELMODRAFT_101849</name>
</gene>
<dbReference type="InterPro" id="IPR002885">
    <property type="entry name" value="PPR_rpt"/>
</dbReference>
<dbReference type="GO" id="GO:0048731">
    <property type="term" value="P:system development"/>
    <property type="evidence" value="ECO:0007669"/>
    <property type="project" value="UniProtKB-ARBA"/>
</dbReference>
<evidence type="ECO:0000313" key="4">
    <source>
        <dbReference type="Proteomes" id="UP000001514"/>
    </source>
</evidence>
<keyword evidence="1" id="KW-0677">Repeat</keyword>
<dbReference type="AlphaFoldDB" id="D8RU36"/>
<proteinExistence type="predicted"/>
<accession>D8RU36</accession>
<dbReference type="GO" id="GO:0009451">
    <property type="term" value="P:RNA modification"/>
    <property type="evidence" value="ECO:0007669"/>
    <property type="project" value="InterPro"/>
</dbReference>
<name>D8RU36_SELML</name>
<dbReference type="OMA" id="CASYVFL"/>
<sequence length="193" mass="21236">MPVQNLVSWNAMLSGYANFGHLDEAYSLFVSLPEKNLVSWNSMLAGYAQNGHAEAAVTVFHGMPERDILTDNPDEVCFAIVLLCCSHAGKIRGGIQRFLAMSFDFSVAATRNHYCCLIDLFGRTGHLAEAADLIAHMPFEPDSLELRCLLGACRTHGNLEHGARVASFVLGLRREECASYVFLASIYTHALKI</sequence>
<dbReference type="Proteomes" id="UP000001514">
    <property type="component" value="Unassembled WGS sequence"/>
</dbReference>
<dbReference type="InterPro" id="IPR046960">
    <property type="entry name" value="PPR_At4g14850-like_plant"/>
</dbReference>
<dbReference type="KEGG" id="smo:SELMODRAFT_101849"/>
<evidence type="ECO:0008006" key="5">
    <source>
        <dbReference type="Google" id="ProtNLM"/>
    </source>
</evidence>
<feature type="repeat" description="PPR" evidence="2">
    <location>
        <begin position="5"/>
        <end position="39"/>
    </location>
</feature>
<reference evidence="3 4" key="1">
    <citation type="journal article" date="2011" name="Science">
        <title>The Selaginella genome identifies genetic changes associated with the evolution of vascular plants.</title>
        <authorList>
            <person name="Banks J.A."/>
            <person name="Nishiyama T."/>
            <person name="Hasebe M."/>
            <person name="Bowman J.L."/>
            <person name="Gribskov M."/>
            <person name="dePamphilis C."/>
            <person name="Albert V.A."/>
            <person name="Aono N."/>
            <person name="Aoyama T."/>
            <person name="Ambrose B.A."/>
            <person name="Ashton N.W."/>
            <person name="Axtell M.J."/>
            <person name="Barker E."/>
            <person name="Barker M.S."/>
            <person name="Bennetzen J.L."/>
            <person name="Bonawitz N.D."/>
            <person name="Chapple C."/>
            <person name="Cheng C."/>
            <person name="Correa L.G."/>
            <person name="Dacre M."/>
            <person name="DeBarry J."/>
            <person name="Dreyer I."/>
            <person name="Elias M."/>
            <person name="Engstrom E.M."/>
            <person name="Estelle M."/>
            <person name="Feng L."/>
            <person name="Finet C."/>
            <person name="Floyd S.K."/>
            <person name="Frommer W.B."/>
            <person name="Fujita T."/>
            <person name="Gramzow L."/>
            <person name="Gutensohn M."/>
            <person name="Harholt J."/>
            <person name="Hattori M."/>
            <person name="Heyl A."/>
            <person name="Hirai T."/>
            <person name="Hiwatashi Y."/>
            <person name="Ishikawa M."/>
            <person name="Iwata M."/>
            <person name="Karol K.G."/>
            <person name="Koehler B."/>
            <person name="Kolukisaoglu U."/>
            <person name="Kubo M."/>
            <person name="Kurata T."/>
            <person name="Lalonde S."/>
            <person name="Li K."/>
            <person name="Li Y."/>
            <person name="Litt A."/>
            <person name="Lyons E."/>
            <person name="Manning G."/>
            <person name="Maruyama T."/>
            <person name="Michael T.P."/>
            <person name="Mikami K."/>
            <person name="Miyazaki S."/>
            <person name="Morinaga S."/>
            <person name="Murata T."/>
            <person name="Mueller-Roeber B."/>
            <person name="Nelson D.R."/>
            <person name="Obara M."/>
            <person name="Oguri Y."/>
            <person name="Olmstead R.G."/>
            <person name="Onodera N."/>
            <person name="Petersen B.L."/>
            <person name="Pils B."/>
            <person name="Prigge M."/>
            <person name="Rensing S.A."/>
            <person name="Riano-Pachon D.M."/>
            <person name="Roberts A.W."/>
            <person name="Sato Y."/>
            <person name="Scheller H.V."/>
            <person name="Schulz B."/>
            <person name="Schulz C."/>
            <person name="Shakirov E.V."/>
            <person name="Shibagaki N."/>
            <person name="Shinohara N."/>
            <person name="Shippen D.E."/>
            <person name="Soerensen I."/>
            <person name="Sotooka R."/>
            <person name="Sugimoto N."/>
            <person name="Sugita M."/>
            <person name="Sumikawa N."/>
            <person name="Tanurdzic M."/>
            <person name="Theissen G."/>
            <person name="Ulvskov P."/>
            <person name="Wakazuki S."/>
            <person name="Weng J.K."/>
            <person name="Willats W.W."/>
            <person name="Wipf D."/>
            <person name="Wolf P.G."/>
            <person name="Yang L."/>
            <person name="Zimmer A.D."/>
            <person name="Zhu Q."/>
            <person name="Mitros T."/>
            <person name="Hellsten U."/>
            <person name="Loque D."/>
            <person name="Otillar R."/>
            <person name="Salamov A."/>
            <person name="Schmutz J."/>
            <person name="Shapiro H."/>
            <person name="Lindquist E."/>
            <person name="Lucas S."/>
            <person name="Rokhsar D."/>
            <person name="Grigoriev I.V."/>
        </authorList>
    </citation>
    <scope>NUCLEOTIDE SEQUENCE [LARGE SCALE GENOMIC DNA]</scope>
</reference>
<dbReference type="GO" id="GO:0003723">
    <property type="term" value="F:RNA binding"/>
    <property type="evidence" value="ECO:0007669"/>
    <property type="project" value="InterPro"/>
</dbReference>
<organism evidence="4">
    <name type="scientific">Selaginella moellendorffii</name>
    <name type="common">Spikemoss</name>
    <dbReference type="NCBI Taxonomy" id="88036"/>
    <lineage>
        <taxon>Eukaryota</taxon>
        <taxon>Viridiplantae</taxon>
        <taxon>Streptophyta</taxon>
        <taxon>Embryophyta</taxon>
        <taxon>Tracheophyta</taxon>
        <taxon>Lycopodiopsida</taxon>
        <taxon>Selaginellales</taxon>
        <taxon>Selaginellaceae</taxon>
        <taxon>Selaginella</taxon>
    </lineage>
</organism>
<dbReference type="Gene3D" id="1.25.40.10">
    <property type="entry name" value="Tetratricopeptide repeat domain"/>
    <property type="match status" value="2"/>
</dbReference>
<dbReference type="NCBIfam" id="TIGR00756">
    <property type="entry name" value="PPR"/>
    <property type="match status" value="2"/>
</dbReference>
<dbReference type="Gramene" id="EFJ24133">
    <property type="protein sequence ID" value="EFJ24133"/>
    <property type="gene ID" value="SELMODRAFT_101849"/>
</dbReference>
<evidence type="ECO:0000256" key="2">
    <source>
        <dbReference type="PROSITE-ProRule" id="PRU00708"/>
    </source>
</evidence>
<protein>
    <recommendedName>
        <fullName evidence="5">Pentacotripeptide-repeat region of PRORP domain-containing protein</fullName>
    </recommendedName>
</protein>
<dbReference type="Pfam" id="PF01535">
    <property type="entry name" value="PPR"/>
    <property type="match status" value="1"/>
</dbReference>
<dbReference type="InParanoid" id="D8RU36"/>
<dbReference type="HOGENOM" id="CLU_002706_0_0_1"/>
<keyword evidence="4" id="KW-1185">Reference proteome</keyword>
<dbReference type="EMBL" id="GL377590">
    <property type="protein sequence ID" value="EFJ24133.1"/>
    <property type="molecule type" value="Genomic_DNA"/>
</dbReference>
<evidence type="ECO:0000256" key="1">
    <source>
        <dbReference type="ARBA" id="ARBA00022737"/>
    </source>
</evidence>
<dbReference type="PROSITE" id="PS51375">
    <property type="entry name" value="PPR"/>
    <property type="match status" value="1"/>
</dbReference>
<evidence type="ECO:0000313" key="3">
    <source>
        <dbReference type="EMBL" id="EFJ24133.1"/>
    </source>
</evidence>
<dbReference type="InterPro" id="IPR011990">
    <property type="entry name" value="TPR-like_helical_dom_sf"/>
</dbReference>
<dbReference type="Pfam" id="PF13041">
    <property type="entry name" value="PPR_2"/>
    <property type="match status" value="1"/>
</dbReference>